<evidence type="ECO:0000256" key="8">
    <source>
        <dbReference type="PROSITE-ProRule" id="PRU00524"/>
    </source>
</evidence>
<feature type="repeat" description="Lumazine-binding" evidence="8">
    <location>
        <begin position="14"/>
        <end position="116"/>
    </location>
</feature>
<gene>
    <name evidence="10" type="ORF">PIIN_04065</name>
</gene>
<dbReference type="FunFam" id="2.40.30.20:FF:000006">
    <property type="entry name" value="Riboflavin synthase, alpha subunit"/>
    <property type="match status" value="1"/>
</dbReference>
<dbReference type="InterPro" id="IPR001783">
    <property type="entry name" value="Lumazine-bd"/>
</dbReference>
<proteinExistence type="predicted"/>
<feature type="domain" description="Lumazine-binding" evidence="9">
    <location>
        <begin position="117"/>
        <end position="221"/>
    </location>
</feature>
<dbReference type="InterPro" id="IPR017938">
    <property type="entry name" value="Riboflavin_synthase-like_b-brl"/>
</dbReference>
<dbReference type="CDD" id="cd00402">
    <property type="entry name" value="Riboflavin_synthase_like"/>
    <property type="match status" value="1"/>
</dbReference>
<evidence type="ECO:0000256" key="1">
    <source>
        <dbReference type="ARBA" id="ARBA00002803"/>
    </source>
</evidence>
<dbReference type="Proteomes" id="UP000007148">
    <property type="component" value="Unassembled WGS sequence"/>
</dbReference>
<evidence type="ECO:0000256" key="3">
    <source>
        <dbReference type="ARBA" id="ARBA00012827"/>
    </source>
</evidence>
<dbReference type="FunCoup" id="G4TFN3">
    <property type="interactions" value="102"/>
</dbReference>
<evidence type="ECO:0000313" key="11">
    <source>
        <dbReference type="Proteomes" id="UP000007148"/>
    </source>
</evidence>
<dbReference type="PANTHER" id="PTHR21098">
    <property type="entry name" value="RIBOFLAVIN SYNTHASE ALPHA CHAIN"/>
    <property type="match status" value="1"/>
</dbReference>
<feature type="domain" description="Lumazine-binding" evidence="9">
    <location>
        <begin position="14"/>
        <end position="116"/>
    </location>
</feature>
<dbReference type="PANTHER" id="PTHR21098:SF0">
    <property type="entry name" value="RIBOFLAVIN SYNTHASE"/>
    <property type="match status" value="1"/>
</dbReference>
<dbReference type="InterPro" id="IPR026017">
    <property type="entry name" value="Lumazine-bd_dom"/>
</dbReference>
<dbReference type="InterPro" id="IPR023366">
    <property type="entry name" value="ATP_synth_asu-like_sf"/>
</dbReference>
<name>G4TFN3_SERID</name>
<comment type="caution">
    <text evidence="10">The sequence shown here is derived from an EMBL/GenBank/DDBJ whole genome shotgun (WGS) entry which is preliminary data.</text>
</comment>
<dbReference type="OrthoDB" id="10258924at2759"/>
<dbReference type="NCBIfam" id="NF006767">
    <property type="entry name" value="PRK09289.1"/>
    <property type="match status" value="1"/>
</dbReference>
<keyword evidence="11" id="KW-1185">Reference proteome</keyword>
<dbReference type="EC" id="2.5.1.9" evidence="3"/>
<keyword evidence="6" id="KW-0808">Transferase</keyword>
<dbReference type="FunFam" id="2.40.30.20:FF:000004">
    <property type="entry name" value="Riboflavin synthase, alpha subunit"/>
    <property type="match status" value="1"/>
</dbReference>
<evidence type="ECO:0000259" key="9">
    <source>
        <dbReference type="PROSITE" id="PS51177"/>
    </source>
</evidence>
<evidence type="ECO:0000256" key="5">
    <source>
        <dbReference type="ARBA" id="ARBA00022619"/>
    </source>
</evidence>
<organism evidence="10 11">
    <name type="scientific">Serendipita indica (strain DSM 11827)</name>
    <name type="common">Root endophyte fungus</name>
    <name type="synonym">Piriformospora indica</name>
    <dbReference type="NCBI Taxonomy" id="1109443"/>
    <lineage>
        <taxon>Eukaryota</taxon>
        <taxon>Fungi</taxon>
        <taxon>Dikarya</taxon>
        <taxon>Basidiomycota</taxon>
        <taxon>Agaricomycotina</taxon>
        <taxon>Agaricomycetes</taxon>
        <taxon>Sebacinales</taxon>
        <taxon>Serendipitaceae</taxon>
        <taxon>Serendipita</taxon>
    </lineage>
</organism>
<dbReference type="Pfam" id="PF00677">
    <property type="entry name" value="Lum_binding"/>
    <property type="match status" value="2"/>
</dbReference>
<evidence type="ECO:0000256" key="7">
    <source>
        <dbReference type="ARBA" id="ARBA00022737"/>
    </source>
</evidence>
<evidence type="ECO:0000256" key="4">
    <source>
        <dbReference type="ARBA" id="ARBA00013950"/>
    </source>
</evidence>
<dbReference type="NCBIfam" id="TIGR00187">
    <property type="entry name" value="ribE"/>
    <property type="match status" value="1"/>
</dbReference>
<sequence length="254" mass="27030">MNSCASTNLDLATMFTGLIEHLGRVAVIDELDASESGGGGWSMTIADASPILDDCHIGDSIAVNGCCLTVTHFDSDTFKVGLAPETLSRTNLGELKVGARVNLERAVAAHTRFGGHFVQGHIDDVVTICNREQDGNSLRLTFKVPPATQTRPSLLPYIIQKGFIALDGASLTITFVDDQSQTFGVMLIAHTQSKIELANKPVGATVNVEVDMVGKYVEKSIAAALGSFESSGPSSPLKTLIERTIDNAIQSRLK</sequence>
<reference evidence="10 11" key="1">
    <citation type="journal article" date="2011" name="PLoS Pathog.">
        <title>Endophytic Life Strategies Decoded by Genome and Transcriptome Analyses of the Mutualistic Root Symbiont Piriformospora indica.</title>
        <authorList>
            <person name="Zuccaro A."/>
            <person name="Lahrmann U."/>
            <person name="Guldener U."/>
            <person name="Langen G."/>
            <person name="Pfiffi S."/>
            <person name="Biedenkopf D."/>
            <person name="Wong P."/>
            <person name="Samans B."/>
            <person name="Grimm C."/>
            <person name="Basiewicz M."/>
            <person name="Murat C."/>
            <person name="Martin F."/>
            <person name="Kogel K.H."/>
        </authorList>
    </citation>
    <scope>NUCLEOTIDE SEQUENCE [LARGE SCALE GENOMIC DNA]</scope>
    <source>
        <strain evidence="10 11">DSM 11827</strain>
    </source>
</reference>
<evidence type="ECO:0000313" key="10">
    <source>
        <dbReference type="EMBL" id="CCA70126.1"/>
    </source>
</evidence>
<comment type="pathway">
    <text evidence="2">Cofactor biosynthesis; riboflavin biosynthesis; riboflavin from 2-hydroxy-3-oxobutyl phosphate and 5-amino-6-(D-ribitylamino)uracil: step 2/2.</text>
</comment>
<protein>
    <recommendedName>
        <fullName evidence="4">Riboflavin synthase</fullName>
        <ecNumber evidence="3">2.5.1.9</ecNumber>
    </recommendedName>
</protein>
<dbReference type="GO" id="GO:0004746">
    <property type="term" value="F:riboflavin synthase activity"/>
    <property type="evidence" value="ECO:0007669"/>
    <property type="project" value="UniProtKB-EC"/>
</dbReference>
<evidence type="ECO:0000256" key="2">
    <source>
        <dbReference type="ARBA" id="ARBA00004887"/>
    </source>
</evidence>
<dbReference type="eggNOG" id="KOG3310">
    <property type="taxonomic scope" value="Eukaryota"/>
</dbReference>
<accession>G4TFN3</accession>
<comment type="function">
    <text evidence="1">Catalyzes the dismutation of two molecules of 6,7-dimethyl-8-ribityllumazine, resulting in the formation of riboflavin and 5-amino-6-(D-ribitylamino)uracil.</text>
</comment>
<dbReference type="AlphaFoldDB" id="G4TFN3"/>
<dbReference type="GO" id="GO:0009231">
    <property type="term" value="P:riboflavin biosynthetic process"/>
    <property type="evidence" value="ECO:0007669"/>
    <property type="project" value="UniProtKB-KW"/>
</dbReference>
<dbReference type="PROSITE" id="PS51177">
    <property type="entry name" value="LUMAZINE_BIND"/>
    <property type="match status" value="2"/>
</dbReference>
<dbReference type="STRING" id="1109443.G4TFN3"/>
<dbReference type="PIRSF" id="PIRSF000498">
    <property type="entry name" value="Riboflavin_syn_A"/>
    <property type="match status" value="1"/>
</dbReference>
<evidence type="ECO:0000256" key="6">
    <source>
        <dbReference type="ARBA" id="ARBA00022679"/>
    </source>
</evidence>
<dbReference type="SUPFAM" id="SSF63380">
    <property type="entry name" value="Riboflavin synthase domain-like"/>
    <property type="match status" value="2"/>
</dbReference>
<keyword evidence="5" id="KW-0686">Riboflavin biosynthesis</keyword>
<dbReference type="OMA" id="HFVTGHV"/>
<dbReference type="EMBL" id="CAFZ01000073">
    <property type="protein sequence ID" value="CCA70126.1"/>
    <property type="molecule type" value="Genomic_DNA"/>
</dbReference>
<dbReference type="HOGENOM" id="CLU_034388_1_1_1"/>
<dbReference type="InParanoid" id="G4TFN3"/>
<keyword evidence="7" id="KW-0677">Repeat</keyword>
<dbReference type="Gene3D" id="2.40.30.20">
    <property type="match status" value="2"/>
</dbReference>
<feature type="repeat" description="Lumazine-binding" evidence="8">
    <location>
        <begin position="117"/>
        <end position="221"/>
    </location>
</feature>